<dbReference type="AlphaFoldDB" id="A0A5J4KNA5"/>
<name>A0A5J4KNA5_9CHLR</name>
<evidence type="ECO:0000256" key="3">
    <source>
        <dbReference type="ARBA" id="ARBA00022723"/>
    </source>
</evidence>
<dbReference type="NCBIfam" id="TIGR03705">
    <property type="entry name" value="poly_P_kin"/>
    <property type="match status" value="1"/>
</dbReference>
<dbReference type="Pfam" id="PF17941">
    <property type="entry name" value="PP_kinase_C_1"/>
    <property type="match status" value="1"/>
</dbReference>
<evidence type="ECO:0000256" key="5">
    <source>
        <dbReference type="ARBA" id="ARBA00022777"/>
    </source>
</evidence>
<evidence type="ECO:0000259" key="10">
    <source>
        <dbReference type="Pfam" id="PF02503"/>
    </source>
</evidence>
<dbReference type="EC" id="2.7.4.1" evidence="8 9"/>
<proteinExistence type="inferred from homology"/>
<dbReference type="HAMAP" id="MF_00347">
    <property type="entry name" value="Polyphosphate_kinase"/>
    <property type="match status" value="1"/>
</dbReference>
<dbReference type="SUPFAM" id="SSF140356">
    <property type="entry name" value="PPK N-terminal domain-like"/>
    <property type="match status" value="1"/>
</dbReference>
<dbReference type="CDD" id="cd09168">
    <property type="entry name" value="PLDc_PaPPK1_C2_like"/>
    <property type="match status" value="1"/>
</dbReference>
<keyword evidence="4 8" id="KW-0547">Nucleotide-binding</keyword>
<comment type="caution">
    <text evidence="14">The sequence shown here is derived from an EMBL/GenBank/DDBJ whole genome shotgun (WGS) entry which is preliminary data.</text>
</comment>
<dbReference type="GO" id="GO:0046872">
    <property type="term" value="F:metal ion binding"/>
    <property type="evidence" value="ECO:0007669"/>
    <property type="project" value="UniProtKB-KW"/>
</dbReference>
<organism evidence="14 15">
    <name type="scientific">Dictyobacter vulcani</name>
    <dbReference type="NCBI Taxonomy" id="2607529"/>
    <lineage>
        <taxon>Bacteria</taxon>
        <taxon>Bacillati</taxon>
        <taxon>Chloroflexota</taxon>
        <taxon>Ktedonobacteria</taxon>
        <taxon>Ktedonobacterales</taxon>
        <taxon>Dictyobacteraceae</taxon>
        <taxon>Dictyobacter</taxon>
    </lineage>
</organism>
<feature type="binding site" evidence="8">
    <location>
        <position position="59"/>
    </location>
    <ligand>
        <name>ATP</name>
        <dbReference type="ChEBI" id="CHEBI:30616"/>
    </ligand>
</feature>
<feature type="domain" description="Polyphosphate kinase C-terminal" evidence="12">
    <location>
        <begin position="516"/>
        <end position="684"/>
    </location>
</feature>
<dbReference type="SUPFAM" id="SSF56024">
    <property type="entry name" value="Phospholipase D/nuclease"/>
    <property type="match status" value="2"/>
</dbReference>
<feature type="domain" description="Polyphosphate kinase N-terminal" evidence="11">
    <location>
        <begin position="21"/>
        <end position="126"/>
    </location>
</feature>
<feature type="binding site" evidence="8">
    <location>
        <position position="605"/>
    </location>
    <ligand>
        <name>ATP</name>
        <dbReference type="ChEBI" id="CHEBI:30616"/>
    </ligand>
</feature>
<evidence type="ECO:0000256" key="4">
    <source>
        <dbReference type="ARBA" id="ARBA00022741"/>
    </source>
</evidence>
<dbReference type="NCBIfam" id="NF003921">
    <property type="entry name" value="PRK05443.2-2"/>
    <property type="match status" value="1"/>
</dbReference>
<keyword evidence="2 8" id="KW-0808">Transferase</keyword>
<feature type="binding site" evidence="8">
    <location>
        <position position="418"/>
    </location>
    <ligand>
        <name>Mg(2+)</name>
        <dbReference type="ChEBI" id="CHEBI:18420"/>
    </ligand>
</feature>
<dbReference type="Pfam" id="PF02503">
    <property type="entry name" value="PP_kinase"/>
    <property type="match status" value="1"/>
</dbReference>
<dbReference type="EMBL" id="BKZW01000001">
    <property type="protein sequence ID" value="GER87619.1"/>
    <property type="molecule type" value="Genomic_DNA"/>
</dbReference>
<keyword evidence="5 8" id="KW-0418">Kinase</keyword>
<evidence type="ECO:0000313" key="14">
    <source>
        <dbReference type="EMBL" id="GER87619.1"/>
    </source>
</evidence>
<dbReference type="InterPro" id="IPR025200">
    <property type="entry name" value="PPK_C_dom2"/>
</dbReference>
<feature type="binding site" evidence="8">
    <location>
        <position position="577"/>
    </location>
    <ligand>
        <name>ATP</name>
        <dbReference type="ChEBI" id="CHEBI:30616"/>
    </ligand>
</feature>
<evidence type="ECO:0000256" key="8">
    <source>
        <dbReference type="HAMAP-Rule" id="MF_00347"/>
    </source>
</evidence>
<keyword evidence="1 8" id="KW-0597">Phosphoprotein</keyword>
<comment type="cofactor">
    <cofactor evidence="8">
        <name>Mg(2+)</name>
        <dbReference type="ChEBI" id="CHEBI:18420"/>
    </cofactor>
</comment>
<dbReference type="InterPro" id="IPR003414">
    <property type="entry name" value="PP_kinase"/>
</dbReference>
<dbReference type="InterPro" id="IPR036832">
    <property type="entry name" value="PPK_N_dom_sf"/>
</dbReference>
<reference evidence="14 15" key="1">
    <citation type="submission" date="2019-10" db="EMBL/GenBank/DDBJ databases">
        <title>Dictyobacter vulcani sp. nov., within the class Ktedonobacteria, isolated from soil of volcanic Mt. Zao.</title>
        <authorList>
            <person name="Zheng Y."/>
            <person name="Wang C.M."/>
            <person name="Sakai Y."/>
            <person name="Abe K."/>
            <person name="Yokota A."/>
            <person name="Yabe S."/>
        </authorList>
    </citation>
    <scope>NUCLEOTIDE SEQUENCE [LARGE SCALE GENOMIC DNA]</scope>
    <source>
        <strain evidence="14 15">W12</strain>
    </source>
</reference>
<sequence>MDQQIVSGSTHHPSLERPDLYINRELSWIEFNRRVFEEAKDERHPLLERVKFISIFETNLDEFIMIRLAGLKDQIVSRTAPRSPDGRTAEQQLTALRQRLAPLIQEVRRYWREVLLPELGQEHIHVLDYEQLDTFQREAMRRYFENEIFPVLTPLAVDKGHPFPHISNLSLNLAVVIASANEEQEDLFARIKVPPALPRLLPVPVSSDTPQAVAFVWLEQVIAANLPMLFPGFEIWESYPFRVLRDADIELQEDEASDLLEYIEQEVRERRFGVVVDLNVNPSMPRRIRSLLLENLEITEDDLTVIDGPLGLGDLMELQSITRPDLKDTPFTPRVPPLLRNSESIFDAIQQHDILLHQPYDSFNPIVDFIRAAAEDPQVLAIKQTLYRVGSNSPVVKALLHAVENGKQVAVLVELKARFDEENNIGWARELERMGVHVVYGLVGLKTHAKVAMVVRKEDDGLCRYIHLGTGNYNASTAKIYEDLCMFTCRHDIGMDVTSLFNSLTGYSRQGAYRKLLVAPVSLRKGIIDRIEREISIHQEKGNGRLIFKMNALVDPEVIRTLYRASQVGVSIDLIIRGVCSLRPGVPGVSETIRVRSLVGRFLEHSRVYYFGNNGRPEIYLGSADMMQRNLNNRVEVLFPIESQSMKVALMEQMIKPVLADNANAHELHFDGSYTPIEPAEGEELFDCQDWFLNHPLFELNIDDTMTNPTISAIPSSS</sequence>
<dbReference type="GO" id="GO:0009358">
    <property type="term" value="C:polyphosphate kinase complex"/>
    <property type="evidence" value="ECO:0007669"/>
    <property type="project" value="InterPro"/>
</dbReference>
<dbReference type="Pfam" id="PF13090">
    <property type="entry name" value="PP_kinase_C"/>
    <property type="match status" value="1"/>
</dbReference>
<dbReference type="FunFam" id="3.30.870.10:FF:000001">
    <property type="entry name" value="Polyphosphate kinase"/>
    <property type="match status" value="1"/>
</dbReference>
<feature type="domain" description="Polyphosphate kinase C-terminal" evidence="13">
    <location>
        <begin position="344"/>
        <end position="509"/>
    </location>
</feature>
<evidence type="ECO:0000259" key="13">
    <source>
        <dbReference type="Pfam" id="PF17941"/>
    </source>
</evidence>
<dbReference type="NCBIfam" id="NF003918">
    <property type="entry name" value="PRK05443.1-2"/>
    <property type="match status" value="1"/>
</dbReference>
<dbReference type="InterPro" id="IPR036830">
    <property type="entry name" value="PP_kinase_middle_dom_sf"/>
</dbReference>
<keyword evidence="3 8" id="KW-0479">Metal-binding</keyword>
<accession>A0A5J4KNA5</accession>
<dbReference type="PIRSF" id="PIRSF015589">
    <property type="entry name" value="PP_kinase"/>
    <property type="match status" value="1"/>
</dbReference>
<feature type="active site" description="Phosphohistidine intermediate" evidence="8">
    <location>
        <position position="448"/>
    </location>
</feature>
<dbReference type="GO" id="GO:0008976">
    <property type="term" value="F:polyphosphate kinase activity"/>
    <property type="evidence" value="ECO:0007669"/>
    <property type="project" value="UniProtKB-UniRule"/>
</dbReference>
<dbReference type="PANTHER" id="PTHR30218">
    <property type="entry name" value="POLYPHOSPHATE KINASE"/>
    <property type="match status" value="1"/>
</dbReference>
<dbReference type="Gene3D" id="1.20.58.310">
    <property type="entry name" value="Polyphosphate kinase N-terminal domain"/>
    <property type="match status" value="1"/>
</dbReference>
<dbReference type="Gene3D" id="3.30.870.10">
    <property type="entry name" value="Endonuclease Chain A"/>
    <property type="match status" value="2"/>
</dbReference>
<feature type="domain" description="Polyphosphate kinase middle" evidence="10">
    <location>
        <begin position="136"/>
        <end position="318"/>
    </location>
</feature>
<evidence type="ECO:0000256" key="7">
    <source>
        <dbReference type="ARBA" id="ARBA00022842"/>
    </source>
</evidence>
<dbReference type="SUPFAM" id="SSF143724">
    <property type="entry name" value="PHP14-like"/>
    <property type="match status" value="1"/>
</dbReference>
<comment type="function">
    <text evidence="8 9">Catalyzes the reversible transfer of the terminal phosphate of ATP to form a long-chain polyphosphate (polyP).</text>
</comment>
<dbReference type="InterPro" id="IPR024953">
    <property type="entry name" value="PP_kinase_middle"/>
</dbReference>
<gene>
    <name evidence="8 14" type="primary">ppk</name>
    <name evidence="14" type="ORF">KDW_17810</name>
</gene>
<dbReference type="GO" id="GO:0005524">
    <property type="term" value="F:ATP binding"/>
    <property type="evidence" value="ECO:0007669"/>
    <property type="project" value="UniProtKB-KW"/>
</dbReference>
<protein>
    <recommendedName>
        <fullName evidence="8 9">Polyphosphate kinase</fullName>
        <ecNumber evidence="8 9">2.7.4.1</ecNumber>
    </recommendedName>
    <alternativeName>
        <fullName evidence="8">ATP-polyphosphate phosphotransferase</fullName>
    </alternativeName>
    <alternativeName>
        <fullName evidence="8">Polyphosphoric acid kinase</fullName>
    </alternativeName>
</protein>
<dbReference type="InterPro" id="IPR025198">
    <property type="entry name" value="PPK_N_dom"/>
</dbReference>
<evidence type="ECO:0000256" key="1">
    <source>
        <dbReference type="ARBA" id="ARBA00022553"/>
    </source>
</evidence>
<dbReference type="InterPro" id="IPR041108">
    <property type="entry name" value="PP_kinase_C_1"/>
</dbReference>
<dbReference type="GO" id="GO:0006799">
    <property type="term" value="P:polyphosphate biosynthetic process"/>
    <property type="evidence" value="ECO:0007669"/>
    <property type="project" value="UniProtKB-UniRule"/>
</dbReference>
<dbReference type="CDD" id="cd09165">
    <property type="entry name" value="PLDc_PaPPK1_C1_like"/>
    <property type="match status" value="1"/>
</dbReference>
<keyword evidence="15" id="KW-1185">Reference proteome</keyword>
<feature type="binding site" evidence="8">
    <location>
        <position position="388"/>
    </location>
    <ligand>
        <name>Mg(2+)</name>
        <dbReference type="ChEBI" id="CHEBI:18420"/>
    </ligand>
</feature>
<dbReference type="Proteomes" id="UP000326912">
    <property type="component" value="Unassembled WGS sequence"/>
</dbReference>
<keyword evidence="7 8" id="KW-0460">Magnesium</keyword>
<comment type="similarity">
    <text evidence="8 9">Belongs to the polyphosphate kinase 1 (PPK1) family.</text>
</comment>
<keyword evidence="6 8" id="KW-0067">ATP-binding</keyword>
<comment type="catalytic activity">
    <reaction evidence="8 9">
        <text>[phosphate](n) + ATP = [phosphate](n+1) + ADP</text>
        <dbReference type="Rhea" id="RHEA:19573"/>
        <dbReference type="Rhea" id="RHEA-COMP:9859"/>
        <dbReference type="Rhea" id="RHEA-COMP:14280"/>
        <dbReference type="ChEBI" id="CHEBI:16838"/>
        <dbReference type="ChEBI" id="CHEBI:30616"/>
        <dbReference type="ChEBI" id="CHEBI:456216"/>
        <dbReference type="EC" id="2.7.4.1"/>
    </reaction>
</comment>
<dbReference type="RefSeq" id="WP_151755598.1">
    <property type="nucleotide sequence ID" value="NZ_BKZW01000001.1"/>
</dbReference>
<comment type="PTM">
    <text evidence="8 9">An intermediate of this reaction is the autophosphorylated ppk in which a phosphate is covalently linked to a histidine residue through a N-P bond.</text>
</comment>
<evidence type="ECO:0000256" key="2">
    <source>
        <dbReference type="ARBA" id="ARBA00022679"/>
    </source>
</evidence>
<dbReference type="NCBIfam" id="NF003917">
    <property type="entry name" value="PRK05443.1-1"/>
    <property type="match status" value="1"/>
</dbReference>
<evidence type="ECO:0000259" key="11">
    <source>
        <dbReference type="Pfam" id="PF13089"/>
    </source>
</evidence>
<evidence type="ECO:0000259" key="12">
    <source>
        <dbReference type="Pfam" id="PF13090"/>
    </source>
</evidence>
<evidence type="ECO:0000256" key="6">
    <source>
        <dbReference type="ARBA" id="ARBA00022840"/>
    </source>
</evidence>
<dbReference type="Gene3D" id="3.30.1840.10">
    <property type="entry name" value="Polyphosphate kinase middle domain"/>
    <property type="match status" value="1"/>
</dbReference>
<dbReference type="PANTHER" id="PTHR30218:SF0">
    <property type="entry name" value="POLYPHOSPHATE KINASE"/>
    <property type="match status" value="1"/>
</dbReference>
<evidence type="ECO:0000313" key="15">
    <source>
        <dbReference type="Proteomes" id="UP000326912"/>
    </source>
</evidence>
<feature type="binding site" evidence="8">
    <location>
        <position position="481"/>
    </location>
    <ligand>
        <name>ATP</name>
        <dbReference type="ChEBI" id="CHEBI:30616"/>
    </ligand>
</feature>
<evidence type="ECO:0000256" key="9">
    <source>
        <dbReference type="RuleBase" id="RU003800"/>
    </source>
</evidence>
<dbReference type="Pfam" id="PF13089">
    <property type="entry name" value="PP_kinase_N"/>
    <property type="match status" value="1"/>
</dbReference>